<keyword evidence="2" id="KW-1185">Reference proteome</keyword>
<dbReference type="Proteomes" id="UP000176562">
    <property type="component" value="Chromosome"/>
</dbReference>
<gene>
    <name evidence="1" type="ORF">LPB142_14105</name>
</gene>
<protein>
    <submittedName>
        <fullName evidence="1">GTP-binding protein Era</fullName>
    </submittedName>
</protein>
<dbReference type="Pfam" id="PF07372">
    <property type="entry name" value="DUF1491"/>
    <property type="match status" value="1"/>
</dbReference>
<proteinExistence type="predicted"/>
<organism evidence="1 2">
    <name type="scientific">Rhodobacter xanthinilyticus</name>
    <dbReference type="NCBI Taxonomy" id="1850250"/>
    <lineage>
        <taxon>Bacteria</taxon>
        <taxon>Pseudomonadati</taxon>
        <taxon>Pseudomonadota</taxon>
        <taxon>Alphaproteobacteria</taxon>
        <taxon>Rhodobacterales</taxon>
        <taxon>Rhodobacter group</taxon>
        <taxon>Rhodobacter</taxon>
    </lineage>
</organism>
<evidence type="ECO:0000313" key="1">
    <source>
        <dbReference type="EMBL" id="AOZ70314.1"/>
    </source>
</evidence>
<reference evidence="1 2" key="1">
    <citation type="submission" date="2016-10" db="EMBL/GenBank/DDBJ databases">
        <title>Rhodobacter sp. LPB0142, isolated from sea water.</title>
        <authorList>
            <person name="Kim E."/>
            <person name="Yi H."/>
        </authorList>
    </citation>
    <scope>NUCLEOTIDE SEQUENCE [LARGE SCALE GENOMIC DNA]</scope>
    <source>
        <strain evidence="1 2">LPB0142</strain>
    </source>
</reference>
<dbReference type="InterPro" id="IPR009964">
    <property type="entry name" value="DUF1491"/>
</dbReference>
<dbReference type="AlphaFoldDB" id="A0A1D9MEL8"/>
<dbReference type="RefSeq" id="WP_071166734.1">
    <property type="nucleotide sequence ID" value="NZ_CP017781.1"/>
</dbReference>
<dbReference type="STRING" id="1850250.LPB142_14105"/>
<dbReference type="Gene3D" id="3.40.1530.20">
    <property type="entry name" value="Protein of unknown function (DUF1491)"/>
    <property type="match status" value="1"/>
</dbReference>
<dbReference type="EMBL" id="CP017781">
    <property type="protein sequence ID" value="AOZ70314.1"/>
    <property type="molecule type" value="Genomic_DNA"/>
</dbReference>
<name>A0A1D9MEL8_9RHOB</name>
<accession>A0A1D9MEL8</accession>
<dbReference type="KEGG" id="rhp:LPB142_14105"/>
<sequence length="112" mass="12600">MAGPRLRAELWVRAYLKRLELANIPAYIAARGQPDSGAVMVKCARLDGTAQLYERRSDLITGGWQWLILHDGPEPEIDASIRKQRGFDPDLWVIELESREGRTLLDEAGLAD</sequence>
<evidence type="ECO:0000313" key="2">
    <source>
        <dbReference type="Proteomes" id="UP000176562"/>
    </source>
</evidence>